<dbReference type="EMBL" id="ML977327">
    <property type="protein sequence ID" value="KAF2113515.1"/>
    <property type="molecule type" value="Genomic_DNA"/>
</dbReference>
<reference evidence="2" key="1">
    <citation type="journal article" date="2020" name="Stud. Mycol.">
        <title>101 Dothideomycetes genomes: a test case for predicting lifestyles and emergence of pathogens.</title>
        <authorList>
            <person name="Haridas S."/>
            <person name="Albert R."/>
            <person name="Binder M."/>
            <person name="Bloem J."/>
            <person name="Labutti K."/>
            <person name="Salamov A."/>
            <person name="Andreopoulos B."/>
            <person name="Baker S."/>
            <person name="Barry K."/>
            <person name="Bills G."/>
            <person name="Bluhm B."/>
            <person name="Cannon C."/>
            <person name="Castanera R."/>
            <person name="Culley D."/>
            <person name="Daum C."/>
            <person name="Ezra D."/>
            <person name="Gonzalez J."/>
            <person name="Henrissat B."/>
            <person name="Kuo A."/>
            <person name="Liang C."/>
            <person name="Lipzen A."/>
            <person name="Lutzoni F."/>
            <person name="Magnuson J."/>
            <person name="Mondo S."/>
            <person name="Nolan M."/>
            <person name="Ohm R."/>
            <person name="Pangilinan J."/>
            <person name="Park H.-J."/>
            <person name="Ramirez L."/>
            <person name="Alfaro M."/>
            <person name="Sun H."/>
            <person name="Tritt A."/>
            <person name="Yoshinaga Y."/>
            <person name="Zwiers L.-H."/>
            <person name="Turgeon B."/>
            <person name="Goodwin S."/>
            <person name="Spatafora J."/>
            <person name="Crous P."/>
            <person name="Grigoriev I."/>
        </authorList>
    </citation>
    <scope>NUCLEOTIDE SEQUENCE</scope>
    <source>
        <strain evidence="2">CBS 627.86</strain>
    </source>
</reference>
<sequence length="332" mass="37331">MFSATATKSTSYSISATMAGSRPVVAQPQSRLLSLPAEVRLGIFDYMSLAPTIEGQTAWLGFYFTCRQLLSEMCAHLNPAAEFQNTINKALVSSSVYCHRRHFASDPPMSPKLRLADPVFGLVQGVTLHVPWKTSEELFTMLRVVFALYLNHLRVTTSESVVAPPFTGWGPYGDLKSLHPKMFLEPVQHGVVNCKKVTFCLEHLADEEDGRDKTTELSLIVPRASAMLPVGLHGRRIGVWATHRGTCQFSSRRQGRGREILREIKLLVDKFLDMELQKVPRSVALEQSIHPDESNESDHRREEVSVNLDPVKDIDEETNEYRSKTTKHDGLR</sequence>
<dbReference type="Proteomes" id="UP000799770">
    <property type="component" value="Unassembled WGS sequence"/>
</dbReference>
<protein>
    <submittedName>
        <fullName evidence="2">Uncharacterized protein</fullName>
    </submittedName>
</protein>
<organism evidence="2 3">
    <name type="scientific">Lophiotrema nucula</name>
    <dbReference type="NCBI Taxonomy" id="690887"/>
    <lineage>
        <taxon>Eukaryota</taxon>
        <taxon>Fungi</taxon>
        <taxon>Dikarya</taxon>
        <taxon>Ascomycota</taxon>
        <taxon>Pezizomycotina</taxon>
        <taxon>Dothideomycetes</taxon>
        <taxon>Pleosporomycetidae</taxon>
        <taxon>Pleosporales</taxon>
        <taxon>Lophiotremataceae</taxon>
        <taxon>Lophiotrema</taxon>
    </lineage>
</organism>
<feature type="region of interest" description="Disordered" evidence="1">
    <location>
        <begin position="287"/>
        <end position="332"/>
    </location>
</feature>
<keyword evidence="3" id="KW-1185">Reference proteome</keyword>
<evidence type="ECO:0000256" key="1">
    <source>
        <dbReference type="SAM" id="MobiDB-lite"/>
    </source>
</evidence>
<feature type="compositionally biased region" description="Basic and acidic residues" evidence="1">
    <location>
        <begin position="289"/>
        <end position="304"/>
    </location>
</feature>
<gene>
    <name evidence="2" type="ORF">BDV96DRAFT_688507</name>
</gene>
<dbReference type="OrthoDB" id="3788568at2759"/>
<proteinExistence type="predicted"/>
<evidence type="ECO:0000313" key="3">
    <source>
        <dbReference type="Proteomes" id="UP000799770"/>
    </source>
</evidence>
<name>A0A6A5Z256_9PLEO</name>
<feature type="compositionally biased region" description="Basic and acidic residues" evidence="1">
    <location>
        <begin position="319"/>
        <end position="332"/>
    </location>
</feature>
<evidence type="ECO:0000313" key="2">
    <source>
        <dbReference type="EMBL" id="KAF2113515.1"/>
    </source>
</evidence>
<accession>A0A6A5Z256</accession>
<dbReference type="AlphaFoldDB" id="A0A6A5Z256"/>